<name>A0ABQ1M4G2_9SPHI</name>
<accession>A0ABQ1M4G2</accession>
<organism evidence="4 5">
    <name type="scientific">Parapedobacter defluvii</name>
    <dbReference type="NCBI Taxonomy" id="2045106"/>
    <lineage>
        <taxon>Bacteria</taxon>
        <taxon>Pseudomonadati</taxon>
        <taxon>Bacteroidota</taxon>
        <taxon>Sphingobacteriia</taxon>
        <taxon>Sphingobacteriales</taxon>
        <taxon>Sphingobacteriaceae</taxon>
        <taxon>Parapedobacter</taxon>
    </lineage>
</organism>
<protein>
    <recommendedName>
        <fullName evidence="6">Glycosyltransferase</fullName>
    </recommendedName>
</protein>
<feature type="domain" description="Glycosyl transferase family 1" evidence="2">
    <location>
        <begin position="183"/>
        <end position="362"/>
    </location>
</feature>
<dbReference type="PANTHER" id="PTHR12526">
    <property type="entry name" value="GLYCOSYLTRANSFERASE"/>
    <property type="match status" value="1"/>
</dbReference>
<evidence type="ECO:0008006" key="6">
    <source>
        <dbReference type="Google" id="ProtNLM"/>
    </source>
</evidence>
<dbReference type="InterPro" id="IPR001296">
    <property type="entry name" value="Glyco_trans_1"/>
</dbReference>
<dbReference type="PANTHER" id="PTHR12526:SF572">
    <property type="entry name" value="BLL5144 PROTEIN"/>
    <property type="match status" value="1"/>
</dbReference>
<dbReference type="Pfam" id="PF13439">
    <property type="entry name" value="Glyco_transf_4"/>
    <property type="match status" value="1"/>
</dbReference>
<evidence type="ECO:0000313" key="5">
    <source>
        <dbReference type="Proteomes" id="UP000597338"/>
    </source>
</evidence>
<reference evidence="5" key="1">
    <citation type="journal article" date="2019" name="Int. J. Syst. Evol. Microbiol.">
        <title>The Global Catalogue of Microorganisms (GCM) 10K type strain sequencing project: providing services to taxonomists for standard genome sequencing and annotation.</title>
        <authorList>
            <consortium name="The Broad Institute Genomics Platform"/>
            <consortium name="The Broad Institute Genome Sequencing Center for Infectious Disease"/>
            <person name="Wu L."/>
            <person name="Ma J."/>
        </authorList>
    </citation>
    <scope>NUCLEOTIDE SEQUENCE [LARGE SCALE GENOMIC DNA]</scope>
    <source>
        <strain evidence="5">CGMCC 1.15342</strain>
    </source>
</reference>
<feature type="domain" description="Glycosyltransferase subfamily 4-like N-terminal" evidence="3">
    <location>
        <begin position="103"/>
        <end position="175"/>
    </location>
</feature>
<gene>
    <name evidence="4" type="ORF">GCM10011386_26610</name>
</gene>
<feature type="region of interest" description="Disordered" evidence="1">
    <location>
        <begin position="398"/>
        <end position="419"/>
    </location>
</feature>
<dbReference type="Pfam" id="PF00534">
    <property type="entry name" value="Glycos_transf_1"/>
    <property type="match status" value="1"/>
</dbReference>
<keyword evidence="5" id="KW-1185">Reference proteome</keyword>
<sequence>MPGIMSSKIAFITSYPPRECGIATYSHDLIEALRTCAQVPFDSLVCALEPQGRRYFYDTEVKYTLCADSLEDYPDMAMEINGNRDIRGVFIQHEFGLFGGEYGDHLLLLLYHLSKPVIITFHTVLPAPGYPLLKTVRAISEAVDKIIVMTKHAADLLVADYQIRPEKIAVIPHGIHKVPKEMDKQRLRRRYGLPVSGRILATFGLLSRGKSIETALQALPSVIDRFPDTLYLVIGETHPEIVKREGEAYRNLLNYLVSELGLDGHVRFIDRYLPTRELLEYLALSDMYLFTSKDPNQAVSGTFAYALSCGCPVVSTPIPHAREVLTEDLGILVGFEQPGQFAAAITELLAAPQRLQQMRSRALQVMASSTWAEVAKAHYRIFCELNMLPAAEAVTAVPSAREKSRSRETTRQSRIGAAL</sequence>
<evidence type="ECO:0000313" key="4">
    <source>
        <dbReference type="EMBL" id="GGC33214.1"/>
    </source>
</evidence>
<evidence type="ECO:0000259" key="3">
    <source>
        <dbReference type="Pfam" id="PF13439"/>
    </source>
</evidence>
<feature type="compositionally biased region" description="Basic and acidic residues" evidence="1">
    <location>
        <begin position="400"/>
        <end position="411"/>
    </location>
</feature>
<evidence type="ECO:0000259" key="2">
    <source>
        <dbReference type="Pfam" id="PF00534"/>
    </source>
</evidence>
<dbReference type="Proteomes" id="UP000597338">
    <property type="component" value="Unassembled WGS sequence"/>
</dbReference>
<dbReference type="SUPFAM" id="SSF53756">
    <property type="entry name" value="UDP-Glycosyltransferase/glycogen phosphorylase"/>
    <property type="match status" value="1"/>
</dbReference>
<dbReference type="EMBL" id="BMIK01000009">
    <property type="protein sequence ID" value="GGC33214.1"/>
    <property type="molecule type" value="Genomic_DNA"/>
</dbReference>
<dbReference type="InterPro" id="IPR028098">
    <property type="entry name" value="Glyco_trans_4-like_N"/>
</dbReference>
<proteinExistence type="predicted"/>
<dbReference type="Gene3D" id="3.40.50.2000">
    <property type="entry name" value="Glycogen Phosphorylase B"/>
    <property type="match status" value="2"/>
</dbReference>
<comment type="caution">
    <text evidence="4">The sequence shown here is derived from an EMBL/GenBank/DDBJ whole genome shotgun (WGS) entry which is preliminary data.</text>
</comment>
<evidence type="ECO:0000256" key="1">
    <source>
        <dbReference type="SAM" id="MobiDB-lite"/>
    </source>
</evidence>